<dbReference type="SMART" id="SM01152">
    <property type="entry name" value="DUF167"/>
    <property type="match status" value="1"/>
</dbReference>
<accession>A0A917YKW8</accession>
<dbReference type="NCBIfam" id="TIGR00251">
    <property type="entry name" value="DUF167 family protein"/>
    <property type="match status" value="1"/>
</dbReference>
<evidence type="ECO:0000256" key="1">
    <source>
        <dbReference type="ARBA" id="ARBA00010364"/>
    </source>
</evidence>
<name>A0A917YKW8_9RHOB</name>
<evidence type="ECO:0000313" key="3">
    <source>
        <dbReference type="EMBL" id="GGO29057.1"/>
    </source>
</evidence>
<dbReference type="PANTHER" id="PTHR13420">
    <property type="entry name" value="UPF0235 PROTEIN C15ORF40"/>
    <property type="match status" value="1"/>
</dbReference>
<keyword evidence="4" id="KW-1185">Reference proteome</keyword>
<dbReference type="GO" id="GO:0005737">
    <property type="term" value="C:cytoplasm"/>
    <property type="evidence" value="ECO:0007669"/>
    <property type="project" value="TreeGrafter"/>
</dbReference>
<dbReference type="AlphaFoldDB" id="A0A917YKW8"/>
<organism evidence="3 4">
    <name type="scientific">Gemmobacter aquaticus</name>
    <dbReference type="NCBI Taxonomy" id="490185"/>
    <lineage>
        <taxon>Bacteria</taxon>
        <taxon>Pseudomonadati</taxon>
        <taxon>Pseudomonadota</taxon>
        <taxon>Alphaproteobacteria</taxon>
        <taxon>Rhodobacterales</taxon>
        <taxon>Paracoccaceae</taxon>
        <taxon>Gemmobacter</taxon>
    </lineage>
</organism>
<reference evidence="3 4" key="1">
    <citation type="journal article" date="2014" name="Int. J. Syst. Evol. Microbiol.">
        <title>Complete genome sequence of Corynebacterium casei LMG S-19264T (=DSM 44701T), isolated from a smear-ripened cheese.</title>
        <authorList>
            <consortium name="US DOE Joint Genome Institute (JGI-PGF)"/>
            <person name="Walter F."/>
            <person name="Albersmeier A."/>
            <person name="Kalinowski J."/>
            <person name="Ruckert C."/>
        </authorList>
    </citation>
    <scope>NUCLEOTIDE SEQUENCE [LARGE SCALE GENOMIC DNA]</scope>
    <source>
        <strain evidence="3 4">CGMCC 1.7029</strain>
    </source>
</reference>
<comment type="caution">
    <text evidence="3">The sequence shown here is derived from an EMBL/GenBank/DDBJ whole genome shotgun (WGS) entry which is preliminary data.</text>
</comment>
<dbReference type="OrthoDB" id="3176309at2"/>
<dbReference type="Proteomes" id="UP000598196">
    <property type="component" value="Unassembled WGS sequence"/>
</dbReference>
<sequence length="87" mass="9410">MARPRGPDLTARAIPGAEFALRVTPRASRNQLTEEDGQLRAQVTAVPEDGRANKAVSELLAEALGVAKTRLTLVRGATSREKVFRLD</sequence>
<proteinExistence type="inferred from homology"/>
<dbReference type="RefSeq" id="WP_146285027.1">
    <property type="nucleotide sequence ID" value="NZ_BMLP01000001.1"/>
</dbReference>
<dbReference type="Pfam" id="PF02594">
    <property type="entry name" value="DUF167"/>
    <property type="match status" value="1"/>
</dbReference>
<evidence type="ECO:0000313" key="4">
    <source>
        <dbReference type="Proteomes" id="UP000598196"/>
    </source>
</evidence>
<dbReference type="Gene3D" id="3.30.1200.10">
    <property type="entry name" value="YggU-like"/>
    <property type="match status" value="1"/>
</dbReference>
<comment type="similarity">
    <text evidence="1 2">Belongs to the UPF0235 family.</text>
</comment>
<protein>
    <recommendedName>
        <fullName evidence="2">UPF0235 protein GCM10010991_12520</fullName>
    </recommendedName>
</protein>
<evidence type="ECO:0000256" key="2">
    <source>
        <dbReference type="HAMAP-Rule" id="MF_00634"/>
    </source>
</evidence>
<gene>
    <name evidence="3" type="ORF">GCM10010991_12520</name>
</gene>
<dbReference type="EMBL" id="BMLP01000001">
    <property type="protein sequence ID" value="GGO29057.1"/>
    <property type="molecule type" value="Genomic_DNA"/>
</dbReference>
<dbReference type="SUPFAM" id="SSF69786">
    <property type="entry name" value="YggU-like"/>
    <property type="match status" value="1"/>
</dbReference>
<dbReference type="InterPro" id="IPR036591">
    <property type="entry name" value="YggU-like_sf"/>
</dbReference>
<dbReference type="HAMAP" id="MF_00634">
    <property type="entry name" value="UPF0235"/>
    <property type="match status" value="1"/>
</dbReference>
<dbReference type="PANTHER" id="PTHR13420:SF7">
    <property type="entry name" value="UPF0235 PROTEIN C15ORF40"/>
    <property type="match status" value="1"/>
</dbReference>
<dbReference type="InterPro" id="IPR003746">
    <property type="entry name" value="DUF167"/>
</dbReference>